<dbReference type="RefSeq" id="WP_344548360.1">
    <property type="nucleotide sequence ID" value="NZ_BAAATD010000018.1"/>
</dbReference>
<organism evidence="2 3">
    <name type="scientific">Actinomadura fulvescens</name>
    <dbReference type="NCBI Taxonomy" id="46160"/>
    <lineage>
        <taxon>Bacteria</taxon>
        <taxon>Bacillati</taxon>
        <taxon>Actinomycetota</taxon>
        <taxon>Actinomycetes</taxon>
        <taxon>Streptosporangiales</taxon>
        <taxon>Thermomonosporaceae</taxon>
        <taxon>Actinomadura</taxon>
    </lineage>
</organism>
<dbReference type="InterPro" id="IPR051908">
    <property type="entry name" value="Ribosomal_N-acetyltransferase"/>
</dbReference>
<feature type="domain" description="N-acetyltransferase" evidence="1">
    <location>
        <begin position="10"/>
        <end position="177"/>
    </location>
</feature>
<reference evidence="2 3" key="1">
    <citation type="journal article" date="2019" name="Int. J. Syst. Evol. Microbiol.">
        <title>The Global Catalogue of Microorganisms (GCM) 10K type strain sequencing project: providing services to taxonomists for standard genome sequencing and annotation.</title>
        <authorList>
            <consortium name="The Broad Institute Genomics Platform"/>
            <consortium name="The Broad Institute Genome Sequencing Center for Infectious Disease"/>
            <person name="Wu L."/>
            <person name="Ma J."/>
        </authorList>
    </citation>
    <scope>NUCLEOTIDE SEQUENCE [LARGE SCALE GENOMIC DNA]</scope>
    <source>
        <strain evidence="2 3">JCM 6833</strain>
    </source>
</reference>
<dbReference type="PANTHER" id="PTHR43441:SF10">
    <property type="entry name" value="ACETYLTRANSFERASE"/>
    <property type="match status" value="1"/>
</dbReference>
<keyword evidence="3" id="KW-1185">Reference proteome</keyword>
<dbReference type="InterPro" id="IPR000182">
    <property type="entry name" value="GNAT_dom"/>
</dbReference>
<sequence length="178" mass="20226">MLTHALEENTELRPLEPWQAEEFAAHVDRVRDDLLPWIPFARKVVDVESARAFLQSYADRQAADRGRIYGIHADGEMVGGVLFRVFEPSDGVCEVGVWLAPEVRGRGLVTTAVRHMIDWAMNVRGMARVEWRCDPANANSRAAAKRIGFTHEATLRSAWMLDGERRDEEIWVLLKDDA</sequence>
<evidence type="ECO:0000259" key="1">
    <source>
        <dbReference type="PROSITE" id="PS51186"/>
    </source>
</evidence>
<dbReference type="CDD" id="cd04301">
    <property type="entry name" value="NAT_SF"/>
    <property type="match status" value="1"/>
</dbReference>
<accession>A0ABN3QT08</accession>
<protein>
    <submittedName>
        <fullName evidence="2">GNAT family protein</fullName>
    </submittedName>
</protein>
<dbReference type="PANTHER" id="PTHR43441">
    <property type="entry name" value="RIBOSOMAL-PROTEIN-SERINE ACETYLTRANSFERASE"/>
    <property type="match status" value="1"/>
</dbReference>
<comment type="caution">
    <text evidence="2">The sequence shown here is derived from an EMBL/GenBank/DDBJ whole genome shotgun (WGS) entry which is preliminary data.</text>
</comment>
<name>A0ABN3QT08_9ACTN</name>
<evidence type="ECO:0000313" key="3">
    <source>
        <dbReference type="Proteomes" id="UP001501509"/>
    </source>
</evidence>
<dbReference type="Gene3D" id="3.40.630.30">
    <property type="match status" value="1"/>
</dbReference>
<proteinExistence type="predicted"/>
<dbReference type="Pfam" id="PF13302">
    <property type="entry name" value="Acetyltransf_3"/>
    <property type="match status" value="1"/>
</dbReference>
<dbReference type="EMBL" id="BAAATD010000018">
    <property type="protein sequence ID" value="GAA2634506.1"/>
    <property type="molecule type" value="Genomic_DNA"/>
</dbReference>
<dbReference type="Proteomes" id="UP001501509">
    <property type="component" value="Unassembled WGS sequence"/>
</dbReference>
<gene>
    <name evidence="2" type="ORF">GCM10010411_86650</name>
</gene>
<dbReference type="PROSITE" id="PS51186">
    <property type="entry name" value="GNAT"/>
    <property type="match status" value="1"/>
</dbReference>
<dbReference type="InterPro" id="IPR016181">
    <property type="entry name" value="Acyl_CoA_acyltransferase"/>
</dbReference>
<evidence type="ECO:0000313" key="2">
    <source>
        <dbReference type="EMBL" id="GAA2634506.1"/>
    </source>
</evidence>
<dbReference type="SUPFAM" id="SSF55729">
    <property type="entry name" value="Acyl-CoA N-acyltransferases (Nat)"/>
    <property type="match status" value="1"/>
</dbReference>